<comment type="caution">
    <text evidence="12">The sequence shown here is derived from an EMBL/GenBank/DDBJ whole genome shotgun (WGS) entry which is preliminary data.</text>
</comment>
<dbReference type="PANTHER" id="PTHR10885">
    <property type="entry name" value="ISOPENTENYL-DIPHOSPHATE DELTA-ISOMERASE"/>
    <property type="match status" value="1"/>
</dbReference>
<protein>
    <recommendedName>
        <fullName evidence="3 10">Isopentenyl-diphosphate delta-isomerase</fullName>
        <ecNumber evidence="3 10">5.3.3.2</ecNumber>
    </recommendedName>
</protein>
<keyword evidence="9 12" id="KW-0413">Isomerase</keyword>
<evidence type="ECO:0000259" key="11">
    <source>
        <dbReference type="PROSITE" id="PS51462"/>
    </source>
</evidence>
<dbReference type="NCBIfam" id="NF002995">
    <property type="entry name" value="PRK03759.1"/>
    <property type="match status" value="1"/>
</dbReference>
<dbReference type="SUPFAM" id="SSF55811">
    <property type="entry name" value="Nudix"/>
    <property type="match status" value="1"/>
</dbReference>
<accession>A0ABV8P9B4</accession>
<reference evidence="13" key="1">
    <citation type="journal article" date="2019" name="Int. J. Syst. Evol. Microbiol.">
        <title>The Global Catalogue of Microorganisms (GCM) 10K type strain sequencing project: providing services to taxonomists for standard genome sequencing and annotation.</title>
        <authorList>
            <consortium name="The Broad Institute Genomics Platform"/>
            <consortium name="The Broad Institute Genome Sequencing Center for Infectious Disease"/>
            <person name="Wu L."/>
            <person name="Ma J."/>
        </authorList>
    </citation>
    <scope>NUCLEOTIDE SEQUENCE [LARGE SCALE GENOMIC DNA]</scope>
    <source>
        <strain evidence="13">CCM 8691</strain>
    </source>
</reference>
<organism evidence="12 13">
    <name type="scientific">Pedobacter lithocola</name>
    <dbReference type="NCBI Taxonomy" id="1908239"/>
    <lineage>
        <taxon>Bacteria</taxon>
        <taxon>Pseudomonadati</taxon>
        <taxon>Bacteroidota</taxon>
        <taxon>Sphingobacteriia</taxon>
        <taxon>Sphingobacteriales</taxon>
        <taxon>Sphingobacteriaceae</taxon>
        <taxon>Pedobacter</taxon>
    </lineage>
</organism>
<dbReference type="HAMAP" id="MF_00202">
    <property type="entry name" value="Idi"/>
    <property type="match status" value="1"/>
</dbReference>
<dbReference type="InterPro" id="IPR015797">
    <property type="entry name" value="NUDIX_hydrolase-like_dom_sf"/>
</dbReference>
<dbReference type="GO" id="GO:0004452">
    <property type="term" value="F:isopentenyl-diphosphate delta-isomerase activity"/>
    <property type="evidence" value="ECO:0007669"/>
    <property type="project" value="UniProtKB-EC"/>
</dbReference>
<keyword evidence="6" id="KW-0460">Magnesium</keyword>
<dbReference type="NCBIfam" id="TIGR02150">
    <property type="entry name" value="IPP_isom_1"/>
    <property type="match status" value="1"/>
</dbReference>
<sequence>MTEQVILVDNNDLPIGQMEKLEAHKKGLLHRAFSVFIFNSNNELLLQQRAYSKYHSGGLWTNTCCSHPRFGEHNFDAANRRLDEEMGMKCSLTYAFSFTYKATFADGLIEHELDHVFFGNSDEIPKINKEEVENYKYISLKDLKIQIVKEPEIFTPWLKICLEKVVEARLLS</sequence>
<dbReference type="PANTHER" id="PTHR10885:SF0">
    <property type="entry name" value="ISOPENTENYL-DIPHOSPHATE DELTA-ISOMERASE"/>
    <property type="match status" value="1"/>
</dbReference>
<dbReference type="PIRSF" id="PIRSF018427">
    <property type="entry name" value="Isopntndiph_ism"/>
    <property type="match status" value="1"/>
</dbReference>
<proteinExistence type="inferred from homology"/>
<name>A0ABV8P9B4_9SPHI</name>
<keyword evidence="5" id="KW-0479">Metal-binding</keyword>
<evidence type="ECO:0000256" key="7">
    <source>
        <dbReference type="ARBA" id="ARBA00023211"/>
    </source>
</evidence>
<dbReference type="InterPro" id="IPR011876">
    <property type="entry name" value="IsopentenylPP_isomerase_typ1"/>
</dbReference>
<evidence type="ECO:0000256" key="1">
    <source>
        <dbReference type="ARBA" id="ARBA00004826"/>
    </source>
</evidence>
<dbReference type="CDD" id="cd02885">
    <property type="entry name" value="NUDIX_IPP_Isomerase"/>
    <property type="match status" value="1"/>
</dbReference>
<evidence type="ECO:0000256" key="3">
    <source>
        <dbReference type="ARBA" id="ARBA00012057"/>
    </source>
</evidence>
<feature type="domain" description="Nudix hydrolase" evidence="11">
    <location>
        <begin position="28"/>
        <end position="160"/>
    </location>
</feature>
<evidence type="ECO:0000256" key="5">
    <source>
        <dbReference type="ARBA" id="ARBA00022723"/>
    </source>
</evidence>
<dbReference type="Proteomes" id="UP001595789">
    <property type="component" value="Unassembled WGS sequence"/>
</dbReference>
<evidence type="ECO:0000313" key="13">
    <source>
        <dbReference type="Proteomes" id="UP001595789"/>
    </source>
</evidence>
<keyword evidence="13" id="KW-1185">Reference proteome</keyword>
<dbReference type="PROSITE" id="PS51462">
    <property type="entry name" value="NUDIX"/>
    <property type="match status" value="1"/>
</dbReference>
<keyword evidence="7" id="KW-0464">Manganese</keyword>
<dbReference type="Gene3D" id="3.90.79.10">
    <property type="entry name" value="Nucleoside Triphosphate Pyrophosphohydrolase"/>
    <property type="match status" value="1"/>
</dbReference>
<dbReference type="EMBL" id="JBHSBW010000007">
    <property type="protein sequence ID" value="MFC4210718.1"/>
    <property type="molecule type" value="Genomic_DNA"/>
</dbReference>
<evidence type="ECO:0000256" key="4">
    <source>
        <dbReference type="ARBA" id="ARBA00022490"/>
    </source>
</evidence>
<gene>
    <name evidence="12" type="primary">idi</name>
    <name evidence="12" type="ORF">ACFOWA_05980</name>
</gene>
<evidence type="ECO:0000256" key="6">
    <source>
        <dbReference type="ARBA" id="ARBA00022842"/>
    </source>
</evidence>
<evidence type="ECO:0000256" key="2">
    <source>
        <dbReference type="ARBA" id="ARBA00007579"/>
    </source>
</evidence>
<evidence type="ECO:0000313" key="12">
    <source>
        <dbReference type="EMBL" id="MFC4210718.1"/>
    </source>
</evidence>
<dbReference type="Pfam" id="PF00293">
    <property type="entry name" value="NUDIX"/>
    <property type="match status" value="1"/>
</dbReference>
<keyword evidence="4" id="KW-0963">Cytoplasm</keyword>
<evidence type="ECO:0000256" key="9">
    <source>
        <dbReference type="ARBA" id="ARBA00023235"/>
    </source>
</evidence>
<dbReference type="InterPro" id="IPR000086">
    <property type="entry name" value="NUDIX_hydrolase_dom"/>
</dbReference>
<keyword evidence="8" id="KW-0414">Isoprene biosynthesis</keyword>
<dbReference type="RefSeq" id="WP_378982784.1">
    <property type="nucleotide sequence ID" value="NZ_JBHSBW010000007.1"/>
</dbReference>
<dbReference type="EC" id="5.3.3.2" evidence="3 10"/>
<comment type="pathway">
    <text evidence="1">Isoprenoid biosynthesis; dimethylallyl diphosphate biosynthesis; dimethylallyl diphosphate from isopentenyl diphosphate: step 1/1.</text>
</comment>
<evidence type="ECO:0000256" key="8">
    <source>
        <dbReference type="ARBA" id="ARBA00023229"/>
    </source>
</evidence>
<comment type="similarity">
    <text evidence="2">Belongs to the IPP isomerase type 1 family.</text>
</comment>
<evidence type="ECO:0000256" key="10">
    <source>
        <dbReference type="NCBIfam" id="TIGR02150"/>
    </source>
</evidence>
<dbReference type="InterPro" id="IPR056375">
    <property type="entry name" value="Idi_bact"/>
</dbReference>